<evidence type="ECO:0000256" key="1">
    <source>
        <dbReference type="ARBA" id="ARBA00022694"/>
    </source>
</evidence>
<evidence type="ECO:0000313" key="4">
    <source>
        <dbReference type="EMBL" id="ANQ06235.1"/>
    </source>
</evidence>
<dbReference type="OrthoDB" id="10249838at2759"/>
<dbReference type="GO" id="GO:0016740">
    <property type="term" value="F:transferase activity"/>
    <property type="evidence" value="ECO:0007669"/>
    <property type="project" value="UniProtKB-KW"/>
</dbReference>
<accession>A0A1B1DUI2</accession>
<name>A0A1B1DUI2_9APIC</name>
<dbReference type="Gene3D" id="3.20.20.105">
    <property type="entry name" value="Queuine tRNA-ribosyltransferase-like"/>
    <property type="match status" value="1"/>
</dbReference>
<evidence type="ECO:0000259" key="3">
    <source>
        <dbReference type="Pfam" id="PF01702"/>
    </source>
</evidence>
<dbReference type="SUPFAM" id="SSF51713">
    <property type="entry name" value="tRNA-guanine transglycosylase"/>
    <property type="match status" value="1"/>
</dbReference>
<organism evidence="4 5">
    <name type="scientific">Plasmodium coatneyi</name>
    <dbReference type="NCBI Taxonomy" id="208452"/>
    <lineage>
        <taxon>Eukaryota</taxon>
        <taxon>Sar</taxon>
        <taxon>Alveolata</taxon>
        <taxon>Apicomplexa</taxon>
        <taxon>Aconoidasida</taxon>
        <taxon>Haemosporida</taxon>
        <taxon>Plasmodiidae</taxon>
        <taxon>Plasmodium</taxon>
    </lineage>
</organism>
<feature type="compositionally biased region" description="Low complexity" evidence="2">
    <location>
        <begin position="623"/>
        <end position="633"/>
    </location>
</feature>
<dbReference type="InterPro" id="IPR002616">
    <property type="entry name" value="tRNA_ribo_trans-like"/>
</dbReference>
<gene>
    <name evidence="4" type="ORF">PCOAH_00004980</name>
</gene>
<feature type="compositionally biased region" description="Low complexity" evidence="2">
    <location>
        <begin position="51"/>
        <end position="61"/>
    </location>
</feature>
<dbReference type="InterPro" id="IPR050076">
    <property type="entry name" value="ArchSynthase1/Queuine_TRR"/>
</dbReference>
<sequence>MEEPNDKLSRKKKASFPESNSPSSGNQKSKKKKIKVGSDIGSNGGEVARGESPPSSSYEEPIPFDFFTEEDYKKYNEFVRFCEESFAYIDMEDVNKQISLLRSRGGQAELYLSNVVSSSSDEGGEDGCDGEKQKRRATTPRKERKYMKNLKLINIKKHKRARINLILIRKKYTGGKQMEGHQARKKNTVVVSPIFMPVGTKSCIKGLVQEEVQLLCNDIILSNTYHLANIFDVSTFVDNKGINNFIRFPNAMLTDSGGFQMVSLSKRIKILEEGILFDNIYDAEVMRKNVRAVGGIVEVMEEVSSIQTDTGSTTGREILLTPESSIRLQNQIGSDIIMALDDVRPATETDVEKIEEATHRTNRWLQRCIKAHTREREQTLFGIIQGGLHIRLRNVSMEFILKQKLNGYAVGGLCGGEKKRDFFNVVHHCSNEKNKKWNHLPENRCRYIMGIGYLVDILFCSLLGYDMYDCVYASRTARFNTALSYDGTIKLKQAKYAFDFSPLVSKCHCYVCSNFSKSALHLLISKKNPIVNVLLTIHNIYFTLHFCYLLRVAIFSEKIDLFVTTFLYNYFVIGCKNGNYKIPDNDKAAPNGDTSNGGPIHPQATNTQDEPTHVEKNELVKNTPTTGTTLTSDDPPPKEPTQPSFYPPTYTTLTEDQKGEMVKELKDKLPYWALQALQYAEIELTF</sequence>
<dbReference type="KEGG" id="pcot:PCOAH_00004980"/>
<dbReference type="GO" id="GO:0005737">
    <property type="term" value="C:cytoplasm"/>
    <property type="evidence" value="ECO:0007669"/>
    <property type="project" value="TreeGrafter"/>
</dbReference>
<dbReference type="GO" id="GO:0002099">
    <property type="term" value="P:tRNA wobble guanine modification"/>
    <property type="evidence" value="ECO:0007669"/>
    <property type="project" value="TreeGrafter"/>
</dbReference>
<protein>
    <submittedName>
        <fullName evidence="4">Queuine tRNA-ribosyltransferase</fullName>
    </submittedName>
</protein>
<keyword evidence="5" id="KW-1185">Reference proteome</keyword>
<evidence type="ECO:0000313" key="5">
    <source>
        <dbReference type="Proteomes" id="UP000092716"/>
    </source>
</evidence>
<keyword evidence="1" id="KW-0819">tRNA processing</keyword>
<keyword evidence="4" id="KW-0808">Transferase</keyword>
<feature type="domain" description="tRNA-guanine(15) transglycosylase-like" evidence="3">
    <location>
        <begin position="187"/>
        <end position="286"/>
    </location>
</feature>
<dbReference type="PANTHER" id="PTHR46499">
    <property type="entry name" value="QUEUINE TRNA-RIBOSYLTRANSFERASE"/>
    <property type="match status" value="1"/>
</dbReference>
<dbReference type="PANTHER" id="PTHR46499:SF1">
    <property type="entry name" value="QUEUINE TRNA-RIBOSYLTRANSFERASE"/>
    <property type="match status" value="1"/>
</dbReference>
<dbReference type="RefSeq" id="XP_019912930.1">
    <property type="nucleotide sequence ID" value="XM_020057313.1"/>
</dbReference>
<dbReference type="NCBIfam" id="TIGR00449">
    <property type="entry name" value="tgt_general"/>
    <property type="match status" value="2"/>
</dbReference>
<feature type="compositionally biased region" description="Basic and acidic residues" evidence="2">
    <location>
        <begin position="610"/>
        <end position="619"/>
    </location>
</feature>
<dbReference type="FunFam" id="3.20.20.105:FF:000004">
    <property type="entry name" value="Queuine tRNA-ribosyltransferase"/>
    <property type="match status" value="1"/>
</dbReference>
<dbReference type="Proteomes" id="UP000092716">
    <property type="component" value="Chromosome 3"/>
</dbReference>
<feature type="region of interest" description="Disordered" evidence="2">
    <location>
        <begin position="1"/>
        <end position="61"/>
    </location>
</feature>
<dbReference type="AlphaFoldDB" id="A0A1B1DUI2"/>
<dbReference type="EMBL" id="CP016241">
    <property type="protein sequence ID" value="ANQ06235.1"/>
    <property type="molecule type" value="Genomic_DNA"/>
</dbReference>
<dbReference type="Pfam" id="PF01702">
    <property type="entry name" value="TGT"/>
    <property type="match status" value="2"/>
</dbReference>
<dbReference type="VEuPathDB" id="PlasmoDB:PCOAH_00004980"/>
<proteinExistence type="predicted"/>
<feature type="region of interest" description="Disordered" evidence="2">
    <location>
        <begin position="116"/>
        <end position="141"/>
    </location>
</feature>
<dbReference type="GeneID" id="30907221"/>
<evidence type="ECO:0000256" key="2">
    <source>
        <dbReference type="SAM" id="MobiDB-lite"/>
    </source>
</evidence>
<feature type="domain" description="tRNA-guanine(15) transglycosylase-like" evidence="3">
    <location>
        <begin position="311"/>
        <end position="570"/>
    </location>
</feature>
<feature type="region of interest" description="Disordered" evidence="2">
    <location>
        <begin position="586"/>
        <end position="649"/>
    </location>
</feature>
<reference evidence="5" key="1">
    <citation type="submission" date="2016-06" db="EMBL/GenBank/DDBJ databases">
        <title>First high quality genome sequence of Plasmodium coatneyi using continuous long reads from single molecule, real-time sequencing.</title>
        <authorList>
            <person name="Chien J.-T."/>
            <person name="Pakala S.B."/>
            <person name="Geraldo J.A."/>
            <person name="Lapp S.A."/>
            <person name="Barnwell J.W."/>
            <person name="Kissinger J.C."/>
            <person name="Galinski M.R."/>
            <person name="Humphrey J.C."/>
        </authorList>
    </citation>
    <scope>NUCLEOTIDE SEQUENCE [LARGE SCALE GENOMIC DNA]</scope>
    <source>
        <strain evidence="5">Hackeri</strain>
    </source>
</reference>
<dbReference type="InterPro" id="IPR036511">
    <property type="entry name" value="TGT-like_sf"/>
</dbReference>
<feature type="compositionally biased region" description="Polar residues" evidence="2">
    <location>
        <begin position="592"/>
        <end position="609"/>
    </location>
</feature>